<comment type="similarity">
    <text evidence="6">Belongs to the TVP38/TMEM64 family.</text>
</comment>
<feature type="transmembrane region" description="Helical" evidence="6">
    <location>
        <begin position="32"/>
        <end position="52"/>
    </location>
</feature>
<evidence type="ECO:0000313" key="8">
    <source>
        <dbReference type="EMBL" id="MFC5531519.1"/>
    </source>
</evidence>
<feature type="transmembrane region" description="Helical" evidence="6">
    <location>
        <begin position="172"/>
        <end position="188"/>
    </location>
</feature>
<feature type="domain" description="VTT" evidence="7">
    <location>
        <begin position="44"/>
        <end position="162"/>
    </location>
</feature>
<feature type="transmembrane region" description="Helical" evidence="6">
    <location>
        <begin position="59"/>
        <end position="81"/>
    </location>
</feature>
<gene>
    <name evidence="8" type="ORF">ACFPQ4_19035</name>
</gene>
<name>A0ABW0R849_9BACL</name>
<dbReference type="EMBL" id="JBHSNC010000054">
    <property type="protein sequence ID" value="MFC5531519.1"/>
    <property type="molecule type" value="Genomic_DNA"/>
</dbReference>
<dbReference type="PANTHER" id="PTHR12677">
    <property type="entry name" value="GOLGI APPARATUS MEMBRANE PROTEIN TVP38-RELATED"/>
    <property type="match status" value="1"/>
</dbReference>
<evidence type="ECO:0000256" key="3">
    <source>
        <dbReference type="ARBA" id="ARBA00022692"/>
    </source>
</evidence>
<keyword evidence="5 6" id="KW-0472">Membrane</keyword>
<accession>A0ABW0R849</accession>
<dbReference type="PANTHER" id="PTHR12677:SF55">
    <property type="entry name" value="UNDECAPRENYL PHOSPHATE TRANSPORTER SAOUHSC_00901-RELATED"/>
    <property type="match status" value="1"/>
</dbReference>
<evidence type="ECO:0000313" key="9">
    <source>
        <dbReference type="Proteomes" id="UP001596108"/>
    </source>
</evidence>
<sequence>MSSLLSFAKSITLDDINSLLHRYSELGPLPGIMLPLLEAFLPILPLVVFVVANASAYGMWFGFLYSWIGVSIGSLLVFMIARKLSVRYGDRIRLRFPKAQNFFDWVDRKGFTPIFILSCFPFSPSVLINIAAGMSKIPLHTFVTAVLLGKAVMIFTLSFLGHDLNAMVENPWRIVMAVAVLVLLWIGGRKLESRLT</sequence>
<reference evidence="9" key="1">
    <citation type="journal article" date="2019" name="Int. J. Syst. Evol. Microbiol.">
        <title>The Global Catalogue of Microorganisms (GCM) 10K type strain sequencing project: providing services to taxonomists for standard genome sequencing and annotation.</title>
        <authorList>
            <consortium name="The Broad Institute Genomics Platform"/>
            <consortium name="The Broad Institute Genome Sequencing Center for Infectious Disease"/>
            <person name="Wu L."/>
            <person name="Ma J."/>
        </authorList>
    </citation>
    <scope>NUCLEOTIDE SEQUENCE [LARGE SCALE GENOMIC DNA]</scope>
    <source>
        <strain evidence="9">CGMCC 1.18578</strain>
    </source>
</reference>
<keyword evidence="4 6" id="KW-1133">Transmembrane helix</keyword>
<feature type="transmembrane region" description="Helical" evidence="6">
    <location>
        <begin position="139"/>
        <end position="160"/>
    </location>
</feature>
<comment type="subcellular location">
    <subcellularLocation>
        <location evidence="1 6">Cell membrane</location>
        <topology evidence="1 6">Multi-pass membrane protein</topology>
    </subcellularLocation>
</comment>
<keyword evidence="9" id="KW-1185">Reference proteome</keyword>
<dbReference type="RefSeq" id="WP_378113478.1">
    <property type="nucleotide sequence ID" value="NZ_JBHSNC010000054.1"/>
</dbReference>
<dbReference type="Proteomes" id="UP001596108">
    <property type="component" value="Unassembled WGS sequence"/>
</dbReference>
<evidence type="ECO:0000256" key="6">
    <source>
        <dbReference type="RuleBase" id="RU366058"/>
    </source>
</evidence>
<dbReference type="InterPro" id="IPR015414">
    <property type="entry name" value="TMEM64"/>
</dbReference>
<evidence type="ECO:0000256" key="1">
    <source>
        <dbReference type="ARBA" id="ARBA00004651"/>
    </source>
</evidence>
<dbReference type="InterPro" id="IPR032816">
    <property type="entry name" value="VTT_dom"/>
</dbReference>
<evidence type="ECO:0000259" key="7">
    <source>
        <dbReference type="Pfam" id="PF09335"/>
    </source>
</evidence>
<keyword evidence="3 6" id="KW-0812">Transmembrane</keyword>
<evidence type="ECO:0000256" key="5">
    <source>
        <dbReference type="ARBA" id="ARBA00023136"/>
    </source>
</evidence>
<keyword evidence="2 6" id="KW-1003">Cell membrane</keyword>
<dbReference type="Pfam" id="PF09335">
    <property type="entry name" value="VTT_dom"/>
    <property type="match status" value="1"/>
</dbReference>
<protein>
    <recommendedName>
        <fullName evidence="6">TVP38/TMEM64 family membrane protein</fullName>
    </recommendedName>
</protein>
<evidence type="ECO:0000256" key="4">
    <source>
        <dbReference type="ARBA" id="ARBA00022989"/>
    </source>
</evidence>
<evidence type="ECO:0000256" key="2">
    <source>
        <dbReference type="ARBA" id="ARBA00022475"/>
    </source>
</evidence>
<comment type="caution">
    <text evidence="8">The sequence shown here is derived from an EMBL/GenBank/DDBJ whole genome shotgun (WGS) entry which is preliminary data.</text>
</comment>
<organism evidence="8 9">
    <name type="scientific">Cohnella yongneupensis</name>
    <dbReference type="NCBI Taxonomy" id="425006"/>
    <lineage>
        <taxon>Bacteria</taxon>
        <taxon>Bacillati</taxon>
        <taxon>Bacillota</taxon>
        <taxon>Bacilli</taxon>
        <taxon>Bacillales</taxon>
        <taxon>Paenibacillaceae</taxon>
        <taxon>Cohnella</taxon>
    </lineage>
</organism>
<feature type="transmembrane region" description="Helical" evidence="6">
    <location>
        <begin position="111"/>
        <end position="132"/>
    </location>
</feature>
<proteinExistence type="inferred from homology"/>